<dbReference type="GO" id="GO:0042393">
    <property type="term" value="F:histone binding"/>
    <property type="evidence" value="ECO:0007669"/>
    <property type="project" value="InterPro"/>
</dbReference>
<feature type="compositionally biased region" description="Low complexity" evidence="1">
    <location>
        <begin position="30"/>
        <end position="42"/>
    </location>
</feature>
<feature type="compositionally biased region" description="Low complexity" evidence="1">
    <location>
        <begin position="310"/>
        <end position="330"/>
    </location>
</feature>
<gene>
    <name evidence="2" type="ORF">IAR55_006835</name>
</gene>
<feature type="compositionally biased region" description="Acidic residues" evidence="1">
    <location>
        <begin position="255"/>
        <end position="273"/>
    </location>
</feature>
<keyword evidence="3" id="KW-1185">Reference proteome</keyword>
<dbReference type="AlphaFoldDB" id="A0AAW0YTD3"/>
<feature type="compositionally biased region" description="Low complexity" evidence="1">
    <location>
        <begin position="945"/>
        <end position="956"/>
    </location>
</feature>
<dbReference type="PANTHER" id="PTHR15992:SF5">
    <property type="entry name" value="HOLLIDAY JUNCTION RECOGNITION PROTEIN"/>
    <property type="match status" value="1"/>
</dbReference>
<feature type="compositionally biased region" description="Basic and acidic residues" evidence="1">
    <location>
        <begin position="182"/>
        <end position="201"/>
    </location>
</feature>
<feature type="region of interest" description="Disordered" evidence="1">
    <location>
        <begin position="1082"/>
        <end position="1129"/>
    </location>
</feature>
<dbReference type="GeneID" id="92184093"/>
<organism evidence="2 3">
    <name type="scientific">Kwoniella newhampshirensis</name>
    <dbReference type="NCBI Taxonomy" id="1651941"/>
    <lineage>
        <taxon>Eukaryota</taxon>
        <taxon>Fungi</taxon>
        <taxon>Dikarya</taxon>
        <taxon>Basidiomycota</taxon>
        <taxon>Agaricomycotina</taxon>
        <taxon>Tremellomycetes</taxon>
        <taxon>Tremellales</taxon>
        <taxon>Cryptococcaceae</taxon>
        <taxon>Kwoniella</taxon>
    </lineage>
</organism>
<dbReference type="InterPro" id="IPR009072">
    <property type="entry name" value="Histone-fold"/>
</dbReference>
<feature type="region of interest" description="Disordered" evidence="1">
    <location>
        <begin position="1192"/>
        <end position="1219"/>
    </location>
</feature>
<dbReference type="KEGG" id="kne:92184093"/>
<feature type="region of interest" description="Disordered" evidence="1">
    <location>
        <begin position="115"/>
        <end position="273"/>
    </location>
</feature>
<evidence type="ECO:0000313" key="2">
    <source>
        <dbReference type="EMBL" id="KAK8844041.1"/>
    </source>
</evidence>
<dbReference type="PANTHER" id="PTHR15992">
    <property type="entry name" value="HOLLIDAY JUNCTION RECOGNITION PROTEIN"/>
    <property type="match status" value="1"/>
</dbReference>
<dbReference type="InterPro" id="IPR018465">
    <property type="entry name" value="Scm3/HJURP"/>
</dbReference>
<feature type="region of interest" description="Disordered" evidence="1">
    <location>
        <begin position="772"/>
        <end position="987"/>
    </location>
</feature>
<feature type="region of interest" description="Disordered" evidence="1">
    <location>
        <begin position="488"/>
        <end position="548"/>
    </location>
</feature>
<feature type="region of interest" description="Disordered" evidence="1">
    <location>
        <begin position="1"/>
        <end position="51"/>
    </location>
</feature>
<dbReference type="GO" id="GO:0046982">
    <property type="term" value="F:protein heterodimerization activity"/>
    <property type="evidence" value="ECO:0007669"/>
    <property type="project" value="InterPro"/>
</dbReference>
<feature type="region of interest" description="Disordered" evidence="1">
    <location>
        <begin position="574"/>
        <end position="685"/>
    </location>
</feature>
<dbReference type="Pfam" id="PF10384">
    <property type="entry name" value="Scm3"/>
    <property type="match status" value="1"/>
</dbReference>
<feature type="region of interest" description="Disordered" evidence="1">
    <location>
        <begin position="287"/>
        <end position="390"/>
    </location>
</feature>
<dbReference type="Proteomes" id="UP001388673">
    <property type="component" value="Unassembled WGS sequence"/>
</dbReference>
<comment type="caution">
    <text evidence="2">The sequence shown here is derived from an EMBL/GenBank/DDBJ whole genome shotgun (WGS) entry which is preliminary data.</text>
</comment>
<accession>A0AAW0YTD3</accession>
<dbReference type="GO" id="GO:0005634">
    <property type="term" value="C:nucleus"/>
    <property type="evidence" value="ECO:0007669"/>
    <property type="project" value="InterPro"/>
</dbReference>
<dbReference type="EMBL" id="JBCAWK010000014">
    <property type="protein sequence ID" value="KAK8844041.1"/>
    <property type="molecule type" value="Genomic_DNA"/>
</dbReference>
<protein>
    <submittedName>
        <fullName evidence="2">Uncharacterized protein</fullName>
    </submittedName>
</protein>
<feature type="compositionally biased region" description="Polar residues" evidence="1">
    <location>
        <begin position="791"/>
        <end position="802"/>
    </location>
</feature>
<feature type="compositionally biased region" description="Acidic residues" evidence="1">
    <location>
        <begin position="139"/>
        <end position="152"/>
    </location>
</feature>
<dbReference type="Gene3D" id="1.10.20.10">
    <property type="entry name" value="Histone, subunit A"/>
    <property type="match status" value="1"/>
</dbReference>
<dbReference type="RefSeq" id="XP_066799605.1">
    <property type="nucleotide sequence ID" value="XM_066949913.1"/>
</dbReference>
<evidence type="ECO:0000256" key="1">
    <source>
        <dbReference type="SAM" id="MobiDB-lite"/>
    </source>
</evidence>
<sequence length="1263" mass="137372">MSSPAPVAGPSRLGYTLTPSRYLDSPSMYRPAPSTSSRSSTPLYPNGARFRSGSVFNREQFKKEEITRKRQESRNRLRSSWDLLFEKYRAVEDDDEIDLVSGEVVKDRGKLRAVEGRDFGDITDSDEDGDGSSALDGPEAFEFESDEDEIGDWDDRSGLDPQIPDLDEVEEEETQRPAWTIDDQHDYEEFMRAEAMRRRDSDDEEDEDRVPTRQARTPSPYANSDLDLEDHVSPRSRGTRILPLASLEDLFRSDGEEEEPSEDELAITDRDSDDEILRFTPLASGDSRLWRAESHSSSSRSKTTLEVVIPTRSRSLRPTTLSSSSFNSSPTRPPLRDLTYKSLMRPASSPSLSDLFSTPPPASSSRLAESPRPSSPSTHARSPVPSLLPDALVPSIHTRVIRDSKTSLPRFAASSKGKERMDGERPDDLVEEAWGTPNSPYHKNIWRTRNGGAHACKHCKVAGGERERRAPWCRGRKGDCWFEPVTADPSRLDSSLPPNTAPALSTKLASAPDPVTPSPDLHSARRTATSSASIRRRKSRACRPCSEAGGERADKATLCKGRKSWKICPFEWKEHGSGSETENGPVDDLASLASGGDRGRTGSLGETVTPAAPPVTHPASASRGDPKDKDEADNVPFRRSASRRAPLTESESDDLQSVSESEMPPRRPNTASASTTLPVRPPDLDPTLYSEGFSYATTGLPRRCKQCRIAGGNRMRNAWWCKGRTWTKYCSFIQSEQAERKSTTESEEISVAVVSNNELDMPSVAAMFDVAARPPPNPVRTRLRRGIRTASEPNSPNRTSAVSPARMTVPLSPPPSSVPPSSPPAINASENSRPALEVGSASPISSLPPSSPPNPPTSYFLQSRRTVHPTPSPTVSVAAVTDDPSNPTPIAQTKFYRSIMPLPGSTISCRPTPPPSVDGMRSLSISSDILPLTEPRKSALRRPSDTSAPRSSSSSVKRARFSLQPRSPPREASSDPLRAEDDSSEDELALGCEFGSSSPVTIAQSSSPAFTRYASSSSPLRNEWTVRAADVGFKLGPEHTGRVPARMVQALAPSLSAYRPTLGSSLLSGISQMVSSPVPYATPPPSFASTSSSGSNRGLDGNSPIQVPLHATTKSSTPTTAGLMLPPPVPMKRLETVRRSSTPSEASSSQSPVPIKFTSLPAAVVRAHARANARSRSRSVSIASYSTSAIEKDRFATPSQDSSRRRDLRETLSTPTRKTRVMRSLARVAREVGDEAGLEWGLDEEADDGGRMWREGSVATYVG</sequence>
<feature type="compositionally biased region" description="Basic and acidic residues" evidence="1">
    <location>
        <begin position="968"/>
        <end position="981"/>
    </location>
</feature>
<feature type="compositionally biased region" description="Acidic residues" evidence="1">
    <location>
        <begin position="121"/>
        <end position="130"/>
    </location>
</feature>
<feature type="compositionally biased region" description="Pro residues" evidence="1">
    <location>
        <begin position="811"/>
        <end position="823"/>
    </location>
</feature>
<evidence type="ECO:0000313" key="3">
    <source>
        <dbReference type="Proteomes" id="UP001388673"/>
    </source>
</evidence>
<name>A0AAW0YTD3_9TREE</name>
<reference evidence="2 3" key="1">
    <citation type="journal article" date="2024" name="bioRxiv">
        <title>Comparative genomics of Cryptococcus and Kwoniella reveals pathogenesis evolution and contrasting karyotype dynamics via intercentromeric recombination or chromosome fusion.</title>
        <authorList>
            <person name="Coelho M.A."/>
            <person name="David-Palma M."/>
            <person name="Shea T."/>
            <person name="Bowers K."/>
            <person name="McGinley-Smith S."/>
            <person name="Mohammad A.W."/>
            <person name="Gnirke A."/>
            <person name="Yurkov A.M."/>
            <person name="Nowrousian M."/>
            <person name="Sun S."/>
            <person name="Cuomo C.A."/>
            <person name="Heitman J."/>
        </authorList>
    </citation>
    <scope>NUCLEOTIDE SEQUENCE [LARGE SCALE GENOMIC DNA]</scope>
    <source>
        <strain evidence="2 3">CBS 13917</strain>
    </source>
</reference>
<proteinExistence type="predicted"/>